<organism evidence="3 4">
    <name type="scientific">Arthrobacter cupressi</name>
    <dbReference type="NCBI Taxonomy" id="1045773"/>
    <lineage>
        <taxon>Bacteria</taxon>
        <taxon>Bacillati</taxon>
        <taxon>Actinomycetota</taxon>
        <taxon>Actinomycetes</taxon>
        <taxon>Micrococcales</taxon>
        <taxon>Micrococcaceae</taxon>
        <taxon>Arthrobacter</taxon>
    </lineage>
</organism>
<keyword evidence="2" id="KW-0560">Oxidoreductase</keyword>
<dbReference type="PANTHER" id="PTHR24321:SF14">
    <property type="entry name" value="SHORT-CHAIN TYPE DEHYDROGENASE_REDUCTASE BLR2146-RELATED"/>
    <property type="match status" value="1"/>
</dbReference>
<dbReference type="STRING" id="1045773.SAMN05216555_11443"/>
<dbReference type="CDD" id="cd05233">
    <property type="entry name" value="SDR_c"/>
    <property type="match status" value="1"/>
</dbReference>
<accession>A0A1G8VIP9</accession>
<dbReference type="PRINTS" id="PR00080">
    <property type="entry name" value="SDRFAMILY"/>
</dbReference>
<dbReference type="EMBL" id="FNEI01000014">
    <property type="protein sequence ID" value="SDJ65961.1"/>
    <property type="molecule type" value="Genomic_DNA"/>
</dbReference>
<dbReference type="OrthoDB" id="4288312at2"/>
<evidence type="ECO:0000313" key="3">
    <source>
        <dbReference type="EMBL" id="SDJ65961.1"/>
    </source>
</evidence>
<dbReference type="InterPro" id="IPR036291">
    <property type="entry name" value="NAD(P)-bd_dom_sf"/>
</dbReference>
<proteinExistence type="inferred from homology"/>
<protein>
    <submittedName>
        <fullName evidence="3">NAD(P)-dependent dehydrogenase, short-chain alcohol dehydrogenase family</fullName>
    </submittedName>
</protein>
<dbReference type="PRINTS" id="PR00081">
    <property type="entry name" value="GDHRDH"/>
</dbReference>
<comment type="similarity">
    <text evidence="1">Belongs to the short-chain dehydrogenases/reductases (SDR) family.</text>
</comment>
<evidence type="ECO:0000313" key="4">
    <source>
        <dbReference type="Proteomes" id="UP000182130"/>
    </source>
</evidence>
<dbReference type="InterPro" id="IPR002347">
    <property type="entry name" value="SDR_fam"/>
</dbReference>
<evidence type="ECO:0000256" key="2">
    <source>
        <dbReference type="ARBA" id="ARBA00023002"/>
    </source>
</evidence>
<reference evidence="4" key="1">
    <citation type="submission" date="2016-10" db="EMBL/GenBank/DDBJ databases">
        <authorList>
            <person name="Varghese N."/>
            <person name="Submissions S."/>
        </authorList>
    </citation>
    <scope>NUCLEOTIDE SEQUENCE [LARGE SCALE GENOMIC DNA]</scope>
    <source>
        <strain evidence="4">CGMCC 1.10783</strain>
    </source>
</reference>
<dbReference type="SUPFAM" id="SSF51735">
    <property type="entry name" value="NAD(P)-binding Rossmann-fold domains"/>
    <property type="match status" value="1"/>
</dbReference>
<dbReference type="Pfam" id="PF13561">
    <property type="entry name" value="adh_short_C2"/>
    <property type="match status" value="1"/>
</dbReference>
<dbReference type="Gene3D" id="3.40.50.720">
    <property type="entry name" value="NAD(P)-binding Rossmann-like Domain"/>
    <property type="match status" value="1"/>
</dbReference>
<dbReference type="Proteomes" id="UP000182130">
    <property type="component" value="Unassembled WGS sequence"/>
</dbReference>
<dbReference type="PANTHER" id="PTHR24321">
    <property type="entry name" value="DEHYDROGENASES, SHORT CHAIN"/>
    <property type="match status" value="1"/>
</dbReference>
<name>A0A1G8VIP9_9MICC</name>
<sequence length="270" mass="27815">MNRFEGKVCLVTGAGHGIGAATVRRLYAEGAVVALAELDVDAARQLAAELDPDGGRSLVLACDLTDRASVDSALAAVVGRFGKLDVLVNVAGGALPHPRLAEGMSDDEWNADLDLNLSGPMRLIRASVPHLRDRGGAVVLVGSVNGIQAFGGESYSAAKAGLELLVKNLAVTLGPDGVRLNLVAPGTIRTRVWDRQGGPDKLAPMYPLGRVGEPEDVAAAIAFLASEDAAWITGATLPVDGGALAGPLHTMLGRREGPAVPRIQVSLDGE</sequence>
<dbReference type="GO" id="GO:0016491">
    <property type="term" value="F:oxidoreductase activity"/>
    <property type="evidence" value="ECO:0007669"/>
    <property type="project" value="UniProtKB-KW"/>
</dbReference>
<evidence type="ECO:0000256" key="1">
    <source>
        <dbReference type="ARBA" id="ARBA00006484"/>
    </source>
</evidence>
<keyword evidence="4" id="KW-1185">Reference proteome</keyword>
<gene>
    <name evidence="3" type="ORF">SAMN05216555_11443</name>
</gene>
<dbReference type="FunFam" id="3.40.50.720:FF:000084">
    <property type="entry name" value="Short-chain dehydrogenase reductase"/>
    <property type="match status" value="1"/>
</dbReference>
<dbReference type="AlphaFoldDB" id="A0A1G8VIP9"/>
<dbReference type="RefSeq" id="WP_074590492.1">
    <property type="nucleotide sequence ID" value="NZ_FNEI01000014.1"/>
</dbReference>